<dbReference type="PANTHER" id="PTHR42792:SF2">
    <property type="entry name" value="FLAGELLIN"/>
    <property type="match status" value="1"/>
</dbReference>
<name>A0A0F3GK34_9BACT</name>
<dbReference type="Proteomes" id="UP000033423">
    <property type="component" value="Unassembled WGS sequence"/>
</dbReference>
<keyword evidence="6" id="KW-0969">Cilium</keyword>
<organism evidence="6 7">
    <name type="scientific">Candidatus Magnetobacterium bavaricum</name>
    <dbReference type="NCBI Taxonomy" id="29290"/>
    <lineage>
        <taxon>Bacteria</taxon>
        <taxon>Pseudomonadati</taxon>
        <taxon>Nitrospirota</taxon>
        <taxon>Thermodesulfovibrionia</taxon>
        <taxon>Thermodesulfovibrionales</taxon>
        <taxon>Candidatus Magnetobacteriaceae</taxon>
        <taxon>Candidatus Magnetobacterium</taxon>
    </lineage>
</organism>
<evidence type="ECO:0000259" key="4">
    <source>
        <dbReference type="Pfam" id="PF00669"/>
    </source>
</evidence>
<evidence type="ECO:0000256" key="3">
    <source>
        <dbReference type="RuleBase" id="RU362073"/>
    </source>
</evidence>
<dbReference type="Pfam" id="PF00669">
    <property type="entry name" value="Flagellin_N"/>
    <property type="match status" value="1"/>
</dbReference>
<comment type="similarity">
    <text evidence="1 3">Belongs to the bacterial flagellin family.</text>
</comment>
<dbReference type="InterPro" id="IPR042187">
    <property type="entry name" value="Flagellin_C_sub2"/>
</dbReference>
<dbReference type="InterPro" id="IPR001492">
    <property type="entry name" value="Flagellin"/>
</dbReference>
<proteinExistence type="inferred from homology"/>
<dbReference type="Pfam" id="PF00700">
    <property type="entry name" value="Flagellin_C"/>
    <property type="match status" value="1"/>
</dbReference>
<evidence type="ECO:0000256" key="1">
    <source>
        <dbReference type="ARBA" id="ARBA00005709"/>
    </source>
</evidence>
<dbReference type="Gene3D" id="6.10.10.10">
    <property type="entry name" value="Flagellar export chaperone, C-terminal domain"/>
    <property type="match status" value="1"/>
</dbReference>
<reference evidence="6 7" key="1">
    <citation type="submission" date="2015-02" db="EMBL/GenBank/DDBJ databases">
        <title>Single-cell genomics of uncultivated deep-branching MTB reveals a conserved set of magnetosome genes.</title>
        <authorList>
            <person name="Kolinko S."/>
            <person name="Richter M."/>
            <person name="Glockner F.O."/>
            <person name="Brachmann A."/>
            <person name="Schuler D."/>
        </authorList>
    </citation>
    <scope>NUCLEOTIDE SEQUENCE [LARGE SCALE GENOMIC DNA]</scope>
    <source>
        <strain evidence="6">TM-1</strain>
    </source>
</reference>
<keyword evidence="2 3" id="KW-0975">Bacterial flagellum</keyword>
<evidence type="ECO:0000313" key="6">
    <source>
        <dbReference type="EMBL" id="KJU82202.1"/>
    </source>
</evidence>
<dbReference type="AlphaFoldDB" id="A0A0F3GK34"/>
<dbReference type="EMBL" id="LACI01002403">
    <property type="protein sequence ID" value="KJU82202.1"/>
    <property type="molecule type" value="Genomic_DNA"/>
</dbReference>
<feature type="domain" description="Flagellin N-terminal" evidence="4">
    <location>
        <begin position="5"/>
        <end position="142"/>
    </location>
</feature>
<comment type="caution">
    <text evidence="6">The sequence shown here is derived from an EMBL/GenBank/DDBJ whole genome shotgun (WGS) entry which is preliminary data.</text>
</comment>
<gene>
    <name evidence="6" type="ORF">MBAV_005620</name>
</gene>
<evidence type="ECO:0000313" key="7">
    <source>
        <dbReference type="Proteomes" id="UP000033423"/>
    </source>
</evidence>
<protein>
    <recommendedName>
        <fullName evidence="3">Flagellin</fullName>
    </recommendedName>
</protein>
<evidence type="ECO:0000256" key="2">
    <source>
        <dbReference type="ARBA" id="ARBA00023143"/>
    </source>
</evidence>
<dbReference type="PANTHER" id="PTHR42792">
    <property type="entry name" value="FLAGELLIN"/>
    <property type="match status" value="1"/>
</dbReference>
<dbReference type="PATRIC" id="fig|29290.4.peg.7433"/>
<sequence length="341" mass="36423">MAFVIQTNVMSLNAQRNLRKTQPLLTEAMQRLSSGYRINSAKDDAAGLAIATRMTTQTRGLTVSVRNANDGLSIAQTAEGAMDEIVNNLQRVRELAVQAMSGQYGITDVSYMQQEVNALIEEVGRITEQTKFNDKRLLAGKQDSTGAAAAFSTRLHVSYSASDSQVELVLNSMNTDRLGGTRFDGTAGYLADIHTATAGLATDLTGDTTWVSSTGSARAYSYTTGAAITYTGTASLYVADTGSTTGYSSRASNAIAIVDGALNFVLSEKARMGARGNQMEAIVRNVENVIETTYSSRSRIMDADFAAETANMTKAMILQQSGISVLAQANSQQQNILALLR</sequence>
<comment type="function">
    <text evidence="3">Flagellin is the subunit protein which polymerizes to form the filaments of bacterial flagella.</text>
</comment>
<evidence type="ECO:0000259" key="5">
    <source>
        <dbReference type="Pfam" id="PF00700"/>
    </source>
</evidence>
<feature type="domain" description="Flagellin C-terminal" evidence="5">
    <location>
        <begin position="255"/>
        <end position="340"/>
    </location>
</feature>
<keyword evidence="6" id="KW-0282">Flagellum</keyword>
<dbReference type="GO" id="GO:0005576">
    <property type="term" value="C:extracellular region"/>
    <property type="evidence" value="ECO:0007669"/>
    <property type="project" value="UniProtKB-SubCell"/>
</dbReference>
<keyword evidence="6" id="KW-0966">Cell projection</keyword>
<dbReference type="InterPro" id="IPR046358">
    <property type="entry name" value="Flagellin_C"/>
</dbReference>
<dbReference type="InterPro" id="IPR001029">
    <property type="entry name" value="Flagellin_N"/>
</dbReference>
<dbReference type="Gene3D" id="1.20.1330.10">
    <property type="entry name" value="f41 fragment of flagellin, N-terminal domain"/>
    <property type="match status" value="1"/>
</dbReference>
<dbReference type="SUPFAM" id="SSF64518">
    <property type="entry name" value="Phase 1 flagellin"/>
    <property type="match status" value="1"/>
</dbReference>
<dbReference type="GO" id="GO:0005198">
    <property type="term" value="F:structural molecule activity"/>
    <property type="evidence" value="ECO:0007669"/>
    <property type="project" value="UniProtKB-UniRule"/>
</dbReference>
<accession>A0A0F3GK34</accession>
<comment type="subcellular location">
    <subcellularLocation>
        <location evidence="3">Secreted</location>
    </subcellularLocation>
    <subcellularLocation>
        <location evidence="3">Bacterial flagellum</location>
    </subcellularLocation>
</comment>
<dbReference type="GO" id="GO:0009288">
    <property type="term" value="C:bacterial-type flagellum"/>
    <property type="evidence" value="ECO:0007669"/>
    <property type="project" value="UniProtKB-SubCell"/>
</dbReference>
<keyword evidence="3" id="KW-0964">Secreted</keyword>
<dbReference type="PRINTS" id="PR00207">
    <property type="entry name" value="FLAGELLIN"/>
</dbReference>
<keyword evidence="7" id="KW-1185">Reference proteome</keyword>